<evidence type="ECO:0000256" key="1">
    <source>
        <dbReference type="SAM" id="SignalP"/>
    </source>
</evidence>
<dbReference type="InterPro" id="IPR000801">
    <property type="entry name" value="Esterase-like"/>
</dbReference>
<reference evidence="2 3" key="2">
    <citation type="journal article" date="2016" name="Genome Announc.">
        <title>Draft Genome Sequence of a Versatile Hydrocarbon-Degrading Bacterium, Rhodococcus pyridinivorans Strain KG-16, Collected from Oil Fields in India.</title>
        <authorList>
            <person name="Aggarwal R.K."/>
            <person name="Dawar C."/>
            <person name="Phanindranath R."/>
            <person name="Mutnuri L."/>
            <person name="Dayal A.M."/>
        </authorList>
    </citation>
    <scope>NUCLEOTIDE SEQUENCE [LARGE SCALE GENOMIC DNA]</scope>
    <source>
        <strain evidence="2 3">KG-16</strain>
    </source>
</reference>
<evidence type="ECO:0000313" key="3">
    <source>
        <dbReference type="Proteomes" id="UP000053060"/>
    </source>
</evidence>
<feature type="chain" id="PRO_5006898589" evidence="1">
    <location>
        <begin position="30"/>
        <end position="339"/>
    </location>
</feature>
<proteinExistence type="predicted"/>
<dbReference type="EMBL" id="AZXY01000001">
    <property type="protein sequence ID" value="KSZ60491.1"/>
    <property type="molecule type" value="Genomic_DNA"/>
</dbReference>
<dbReference type="InterPro" id="IPR050583">
    <property type="entry name" value="Mycobacterial_A85_antigen"/>
</dbReference>
<dbReference type="PANTHER" id="PTHR48098">
    <property type="entry name" value="ENTEROCHELIN ESTERASE-RELATED"/>
    <property type="match status" value="1"/>
</dbReference>
<dbReference type="Gene3D" id="3.40.50.1820">
    <property type="entry name" value="alpha/beta hydrolase"/>
    <property type="match status" value="1"/>
</dbReference>
<dbReference type="RefSeq" id="WP_060650598.1">
    <property type="nucleotide sequence ID" value="NZ_AZXY01000001.1"/>
</dbReference>
<feature type="signal peptide" evidence="1">
    <location>
        <begin position="1"/>
        <end position="29"/>
    </location>
</feature>
<dbReference type="AlphaFoldDB" id="A0A0V9UR82"/>
<dbReference type="GO" id="GO:0016747">
    <property type="term" value="F:acyltransferase activity, transferring groups other than amino-acyl groups"/>
    <property type="evidence" value="ECO:0007669"/>
    <property type="project" value="TreeGrafter"/>
</dbReference>
<dbReference type="SUPFAM" id="SSF53474">
    <property type="entry name" value="alpha/beta-Hydrolases"/>
    <property type="match status" value="1"/>
</dbReference>
<reference evidence="3" key="1">
    <citation type="submission" date="2015-01" db="EMBL/GenBank/DDBJ databases">
        <title>Draft genome sequence of Rhodococcus pyridinivorans strain KG-16, a hydrocarbon-degrading bacterium.</title>
        <authorList>
            <person name="Aggarwal R.K."/>
            <person name="Dawar C."/>
        </authorList>
    </citation>
    <scope>NUCLEOTIDE SEQUENCE [LARGE SCALE GENOMIC DNA]</scope>
    <source>
        <strain evidence="3">KG-16</strain>
    </source>
</reference>
<protein>
    <submittedName>
        <fullName evidence="2">Esterase</fullName>
    </submittedName>
</protein>
<keyword evidence="1" id="KW-0732">Signal</keyword>
<comment type="caution">
    <text evidence="2">The sequence shown here is derived from an EMBL/GenBank/DDBJ whole genome shotgun (WGS) entry which is preliminary data.</text>
</comment>
<dbReference type="PATRIC" id="fig|1441730.3.peg.715"/>
<gene>
    <name evidence="2" type="ORF">Z045_03410</name>
</gene>
<evidence type="ECO:0000313" key="2">
    <source>
        <dbReference type="EMBL" id="KSZ60491.1"/>
    </source>
</evidence>
<dbReference type="InterPro" id="IPR029058">
    <property type="entry name" value="AB_hydrolase_fold"/>
</dbReference>
<name>A0A0V9UR82_9NOCA</name>
<accession>A0A0V9UR82</accession>
<dbReference type="PANTHER" id="PTHR48098:SF1">
    <property type="entry name" value="DIACYLGLYCEROL ACYLTRANSFERASE_MYCOLYLTRANSFERASE AG85A"/>
    <property type="match status" value="1"/>
</dbReference>
<organism evidence="2 3">
    <name type="scientific">Rhodococcus pyridinivorans KG-16</name>
    <dbReference type="NCBI Taxonomy" id="1441730"/>
    <lineage>
        <taxon>Bacteria</taxon>
        <taxon>Bacillati</taxon>
        <taxon>Actinomycetota</taxon>
        <taxon>Actinomycetes</taxon>
        <taxon>Mycobacteriales</taxon>
        <taxon>Nocardiaceae</taxon>
        <taxon>Rhodococcus</taxon>
    </lineage>
</organism>
<sequence>MRSSWLRRVLLTVAVGTSMVLATPGGALAQPAEADDQRPVGQLTSVERESDRTVVANVYSPSMDKVIPLRVRTPADTSEPRPTLYLLNGSGGGQGIATWEKQTDVENFFSDKNINVVTPLLGGYSYYTDWRNDDPALGRNMWTTFLTHELPPVIDAEFGTSGRNAIAGLSMSGTSVLGLATAAPELYEAVGAYSGCAETSTPLGQSYVQAVVRVKGGDPENMWGPVGDPAWIENDPYLQAEKLRGIDLYISSGSGLPGQYERLGSRSVNNDPIGLVGQVVVGGSIEAAVHHCTQRMAQRLEELDIPAQIDLRPAGTHSWDYWEDDLRNSWPLLSQAVGL</sequence>
<dbReference type="Proteomes" id="UP000053060">
    <property type="component" value="Unassembled WGS sequence"/>
</dbReference>
<dbReference type="Pfam" id="PF00756">
    <property type="entry name" value="Esterase"/>
    <property type="match status" value="1"/>
</dbReference>